<keyword evidence="2" id="KW-1185">Reference proteome</keyword>
<protein>
    <submittedName>
        <fullName evidence="1">Uncharacterized protein</fullName>
    </submittedName>
</protein>
<reference evidence="1 2" key="1">
    <citation type="submission" date="2019-12" db="EMBL/GenBank/DDBJ databases">
        <title>A genome sequence resource for the geographically widespread anthracnose pathogen Colletotrichum asianum.</title>
        <authorList>
            <person name="Meng Y."/>
        </authorList>
    </citation>
    <scope>NUCLEOTIDE SEQUENCE [LARGE SCALE GENOMIC DNA]</scope>
    <source>
        <strain evidence="1 2">ICMP 18580</strain>
    </source>
</reference>
<organism evidence="1 2">
    <name type="scientific">Colletotrichum asianum</name>
    <dbReference type="NCBI Taxonomy" id="702518"/>
    <lineage>
        <taxon>Eukaryota</taxon>
        <taxon>Fungi</taxon>
        <taxon>Dikarya</taxon>
        <taxon>Ascomycota</taxon>
        <taxon>Pezizomycotina</taxon>
        <taxon>Sordariomycetes</taxon>
        <taxon>Hypocreomycetidae</taxon>
        <taxon>Glomerellales</taxon>
        <taxon>Glomerellaceae</taxon>
        <taxon>Colletotrichum</taxon>
        <taxon>Colletotrichum gloeosporioides species complex</taxon>
    </lineage>
</organism>
<dbReference type="AlphaFoldDB" id="A0A8H3W350"/>
<dbReference type="Proteomes" id="UP000434172">
    <property type="component" value="Unassembled WGS sequence"/>
</dbReference>
<evidence type="ECO:0000313" key="2">
    <source>
        <dbReference type="Proteomes" id="UP000434172"/>
    </source>
</evidence>
<comment type="caution">
    <text evidence="1">The sequence shown here is derived from an EMBL/GenBank/DDBJ whole genome shotgun (WGS) entry which is preliminary data.</text>
</comment>
<gene>
    <name evidence="1" type="ORF">GQ607_013650</name>
</gene>
<sequence length="99" mass="11418">MGRHSWSSRDMVMVMAMGRRDISIFVARTLCNPARRQATCLDAVHVTNGRQQAPINLNLAIHHRDNGLVKSQWMECWCISVGNATRKEDCYELDEKRRC</sequence>
<dbReference type="EMBL" id="WOWK01000100">
    <property type="protein sequence ID" value="KAF0319109.1"/>
    <property type="molecule type" value="Genomic_DNA"/>
</dbReference>
<name>A0A8H3W350_9PEZI</name>
<evidence type="ECO:0000313" key="1">
    <source>
        <dbReference type="EMBL" id="KAF0319109.1"/>
    </source>
</evidence>
<accession>A0A8H3W350</accession>
<proteinExistence type="predicted"/>